<organism evidence="2 3">
    <name type="scientific">Halorubrum saccharovorum</name>
    <dbReference type="NCBI Taxonomy" id="2248"/>
    <lineage>
        <taxon>Archaea</taxon>
        <taxon>Methanobacteriati</taxon>
        <taxon>Methanobacteriota</taxon>
        <taxon>Stenosarchaea group</taxon>
        <taxon>Halobacteria</taxon>
        <taxon>Halobacteriales</taxon>
        <taxon>Haloferacaceae</taxon>
        <taxon>Halorubrum</taxon>
    </lineage>
</organism>
<keyword evidence="3" id="KW-1185">Reference proteome</keyword>
<dbReference type="RefSeq" id="WP_050025581.1">
    <property type="nucleotide sequence ID" value="NZ_JNFH02000048.1"/>
</dbReference>
<protein>
    <submittedName>
        <fullName evidence="2">Xylose isomerase</fullName>
    </submittedName>
</protein>
<dbReference type="InterPro" id="IPR036237">
    <property type="entry name" value="Xyl_isomerase-like_sf"/>
</dbReference>
<dbReference type="Gene3D" id="3.20.20.150">
    <property type="entry name" value="Divalent-metal-dependent TIM barrel enzymes"/>
    <property type="match status" value="1"/>
</dbReference>
<keyword evidence="2" id="KW-0413">Isomerase</keyword>
<accession>A0A0F8CKP4</accession>
<sequence>MDIGLTVGDDLNRLAASPTRFDFCELGIGEPTLVPGEIDPGRLTDALAGRDLLVHLPYSQRLASYVPEVNDAIVDYQRRLLNAAGDLGAEKAVLHATSADRDDIEFREVAADQLRRVADAGREAGVEVVVENVGHQHAGLQLSVLGELARETDTPICFDVGHAYMEGDNKAIKRFLRSHGDRISHLHCHDARRRGDTHLPVGAGEVDYGIVESELGGFDGTVALEVFTDDETLLLDSAERVAERLGVDF</sequence>
<proteinExistence type="predicted"/>
<dbReference type="InterPro" id="IPR050312">
    <property type="entry name" value="IolE/XylAMocC-like"/>
</dbReference>
<comment type="caution">
    <text evidence="2">The sequence shown here is derived from an EMBL/GenBank/DDBJ whole genome shotgun (WGS) entry which is preliminary data.</text>
</comment>
<dbReference type="GO" id="GO:0016853">
    <property type="term" value="F:isomerase activity"/>
    <property type="evidence" value="ECO:0007669"/>
    <property type="project" value="UniProtKB-KW"/>
</dbReference>
<dbReference type="Proteomes" id="UP000053331">
    <property type="component" value="Unassembled WGS sequence"/>
</dbReference>
<dbReference type="OrthoDB" id="372143at2157"/>
<name>A0A0F8CKP4_9EURY</name>
<gene>
    <name evidence="2" type="ORF">FK85_28360</name>
</gene>
<dbReference type="PANTHER" id="PTHR12110">
    <property type="entry name" value="HYDROXYPYRUVATE ISOMERASE"/>
    <property type="match status" value="1"/>
</dbReference>
<dbReference type="SUPFAM" id="SSF51658">
    <property type="entry name" value="Xylose isomerase-like"/>
    <property type="match status" value="1"/>
</dbReference>
<dbReference type="PANTHER" id="PTHR12110:SF21">
    <property type="entry name" value="XYLOSE ISOMERASE-LIKE TIM BARREL DOMAIN-CONTAINING PROTEIN"/>
    <property type="match status" value="1"/>
</dbReference>
<evidence type="ECO:0000313" key="2">
    <source>
        <dbReference type="EMBL" id="KKF39467.1"/>
    </source>
</evidence>
<feature type="domain" description="Xylose isomerase-like TIM barrel" evidence="1">
    <location>
        <begin position="49"/>
        <end position="239"/>
    </location>
</feature>
<evidence type="ECO:0000313" key="3">
    <source>
        <dbReference type="Proteomes" id="UP000053331"/>
    </source>
</evidence>
<dbReference type="InterPro" id="IPR013022">
    <property type="entry name" value="Xyl_isomerase-like_TIM-brl"/>
</dbReference>
<dbReference type="Pfam" id="PF01261">
    <property type="entry name" value="AP_endonuc_2"/>
    <property type="match status" value="1"/>
</dbReference>
<dbReference type="EMBL" id="JNFH02000048">
    <property type="protein sequence ID" value="KKF39467.1"/>
    <property type="molecule type" value="Genomic_DNA"/>
</dbReference>
<dbReference type="AlphaFoldDB" id="A0A0F8CKP4"/>
<reference evidence="2 3" key="1">
    <citation type="journal article" date="2015" name="Genome Announc.">
        <title>Draft genome sequence of a Halorubrum H3 strain isolated from the burlinskoye salt lake (Altai Krai, Russia).</title>
        <authorList>
            <person name="Rozanov A.S."/>
            <person name="Bryanskaya A.V."/>
            <person name="Malup T.K."/>
            <person name="Kotenko A.V."/>
            <person name="Peltek S.E."/>
        </authorList>
    </citation>
    <scope>NUCLEOTIDE SEQUENCE [LARGE SCALE GENOMIC DNA]</scope>
    <source>
        <strain evidence="2 3">H3</strain>
    </source>
</reference>
<evidence type="ECO:0000259" key="1">
    <source>
        <dbReference type="Pfam" id="PF01261"/>
    </source>
</evidence>